<sequence>MRANEVVRERGCPWEAVRAAAVSGLRERFGVPVWWGEHTRMFWAMVTVQGRPRLVEAITPEELARAIMGARSWPWPPAEPVTPLCPDK</sequence>
<reference evidence="1 2" key="1">
    <citation type="submission" date="2020-06" db="EMBL/GenBank/DDBJ databases">
        <title>Actinomadura xiongansis sp. nov., isolated from soil of Baiyangdian.</title>
        <authorList>
            <person name="Zhang X."/>
        </authorList>
    </citation>
    <scope>NUCLEOTIDE SEQUENCE [LARGE SCALE GENOMIC DNA]</scope>
    <source>
        <strain evidence="1 2">HBUM206468</strain>
    </source>
</reference>
<dbReference type="RefSeq" id="WP_187245211.1">
    <property type="nucleotide sequence ID" value="NZ_BAAAOK010000019.1"/>
</dbReference>
<keyword evidence="2" id="KW-1185">Reference proteome</keyword>
<gene>
    <name evidence="1" type="ORF">HKK74_22295</name>
</gene>
<evidence type="ECO:0000313" key="2">
    <source>
        <dbReference type="Proteomes" id="UP000805614"/>
    </source>
</evidence>
<evidence type="ECO:0000313" key="1">
    <source>
        <dbReference type="EMBL" id="MBC6468203.1"/>
    </source>
</evidence>
<dbReference type="EMBL" id="JABVEC010000017">
    <property type="protein sequence ID" value="MBC6468203.1"/>
    <property type="molecule type" value="Genomic_DNA"/>
</dbReference>
<comment type="caution">
    <text evidence="1">The sequence shown here is derived from an EMBL/GenBank/DDBJ whole genome shotgun (WGS) entry which is preliminary data.</text>
</comment>
<protein>
    <submittedName>
        <fullName evidence="1">Uncharacterized protein</fullName>
    </submittedName>
</protein>
<organism evidence="1 2">
    <name type="scientific">Actinomadura alba</name>
    <dbReference type="NCBI Taxonomy" id="406431"/>
    <lineage>
        <taxon>Bacteria</taxon>
        <taxon>Bacillati</taxon>
        <taxon>Actinomycetota</taxon>
        <taxon>Actinomycetes</taxon>
        <taxon>Streptosporangiales</taxon>
        <taxon>Thermomonosporaceae</taxon>
        <taxon>Actinomadura</taxon>
    </lineage>
</organism>
<dbReference type="Proteomes" id="UP000805614">
    <property type="component" value="Unassembled WGS sequence"/>
</dbReference>
<name>A0ABR7LTM9_9ACTN</name>
<accession>A0ABR7LTM9</accession>
<proteinExistence type="predicted"/>